<dbReference type="STRING" id="3818.A0A445CCJ2"/>
<dbReference type="InterPro" id="IPR011009">
    <property type="entry name" value="Kinase-like_dom_sf"/>
</dbReference>
<dbReference type="AlphaFoldDB" id="A0A445CCJ2"/>
<dbReference type="GO" id="GO:0005730">
    <property type="term" value="C:nucleolus"/>
    <property type="evidence" value="ECO:0007669"/>
    <property type="project" value="TreeGrafter"/>
</dbReference>
<reference evidence="2 3" key="1">
    <citation type="submission" date="2019-01" db="EMBL/GenBank/DDBJ databases">
        <title>Sequencing of cultivated peanut Arachis hypogaea provides insights into genome evolution and oil improvement.</title>
        <authorList>
            <person name="Chen X."/>
        </authorList>
    </citation>
    <scope>NUCLEOTIDE SEQUENCE [LARGE SCALE GENOMIC DNA]</scope>
    <source>
        <strain evidence="3">cv. Fuhuasheng</strain>
        <tissue evidence="2">Leaves</tissue>
    </source>
</reference>
<keyword evidence="3" id="KW-1185">Reference proteome</keyword>
<evidence type="ECO:0000313" key="3">
    <source>
        <dbReference type="Proteomes" id="UP000289738"/>
    </source>
</evidence>
<dbReference type="InterPro" id="IPR025160">
    <property type="entry name" value="AATF"/>
</dbReference>
<gene>
    <name evidence="2" type="ORF">Ahy_A07g034721</name>
</gene>
<evidence type="ECO:0000259" key="1">
    <source>
        <dbReference type="Pfam" id="PF13339"/>
    </source>
</evidence>
<accession>A0A445CCJ2</accession>
<dbReference type="SUPFAM" id="SSF56112">
    <property type="entry name" value="Protein kinase-like (PK-like)"/>
    <property type="match status" value="2"/>
</dbReference>
<dbReference type="PANTHER" id="PTHR15565:SF0">
    <property type="entry name" value="PROTEIN AATF"/>
    <property type="match status" value="1"/>
</dbReference>
<dbReference type="Gene3D" id="3.90.1200.10">
    <property type="match status" value="1"/>
</dbReference>
<feature type="domain" description="AATF leucine zipper-containing" evidence="1">
    <location>
        <begin position="78"/>
        <end position="192"/>
    </location>
</feature>
<dbReference type="EMBL" id="SDMP01000007">
    <property type="protein sequence ID" value="RYR48664.1"/>
    <property type="molecule type" value="Genomic_DNA"/>
</dbReference>
<proteinExistence type="predicted"/>
<comment type="caution">
    <text evidence="2">The sequence shown here is derived from an EMBL/GenBank/DDBJ whole genome shotgun (WGS) entry which is preliminary data.</text>
</comment>
<dbReference type="Proteomes" id="UP000289738">
    <property type="component" value="Chromosome A07"/>
</dbReference>
<dbReference type="InterPro" id="IPR039223">
    <property type="entry name" value="AATF/Bfr2"/>
</dbReference>
<organism evidence="2 3">
    <name type="scientific">Arachis hypogaea</name>
    <name type="common">Peanut</name>
    <dbReference type="NCBI Taxonomy" id="3818"/>
    <lineage>
        <taxon>Eukaryota</taxon>
        <taxon>Viridiplantae</taxon>
        <taxon>Streptophyta</taxon>
        <taxon>Embryophyta</taxon>
        <taxon>Tracheophyta</taxon>
        <taxon>Spermatophyta</taxon>
        <taxon>Magnoliopsida</taxon>
        <taxon>eudicotyledons</taxon>
        <taxon>Gunneridae</taxon>
        <taxon>Pentapetalae</taxon>
        <taxon>rosids</taxon>
        <taxon>fabids</taxon>
        <taxon>Fabales</taxon>
        <taxon>Fabaceae</taxon>
        <taxon>Papilionoideae</taxon>
        <taxon>50 kb inversion clade</taxon>
        <taxon>dalbergioids sensu lato</taxon>
        <taxon>Dalbergieae</taxon>
        <taxon>Pterocarpus clade</taxon>
        <taxon>Arachis</taxon>
    </lineage>
</organism>
<dbReference type="Gene3D" id="1.10.510.10">
    <property type="entry name" value="Transferase(Phosphotransferase) domain 1"/>
    <property type="match status" value="1"/>
</dbReference>
<evidence type="ECO:0000313" key="2">
    <source>
        <dbReference type="EMBL" id="RYR48664.1"/>
    </source>
</evidence>
<dbReference type="Pfam" id="PF13339">
    <property type="entry name" value="AATF-Che1"/>
    <property type="match status" value="1"/>
</dbReference>
<name>A0A445CCJ2_ARAHY</name>
<sequence length="233" mass="27068">MHGSLYKVLMVNGMFLAVKRIKDWGISESDFQRTIGKVSQVNHPFVLQPLAYDCSRQEKLLAYEYMDNGGLFNMLYKVVQKYALWYKILELRFLLQKQFSSSNRLPQDPVKSSFCEADENVRVAYSDLITSSKETLDSILELQEDITNQVAAYMRDPSRMIKQMRLRKSTVSVFESVAMEDLETLYAEANAYALASHIFWALWALIQIQLLNINLHHVMMIVNEIMTLNVEFE</sequence>
<protein>
    <recommendedName>
        <fullName evidence="1">AATF leucine zipper-containing domain-containing protein</fullName>
    </recommendedName>
</protein>
<dbReference type="PANTHER" id="PTHR15565">
    <property type="entry name" value="AATF PROTEIN APOPTOSIS ANTAGONIZING TRANSCRIPTION FACTOR"/>
    <property type="match status" value="1"/>
</dbReference>